<feature type="region of interest" description="Disordered" evidence="1">
    <location>
        <begin position="60"/>
        <end position="150"/>
    </location>
</feature>
<feature type="compositionally biased region" description="Polar residues" evidence="1">
    <location>
        <begin position="90"/>
        <end position="99"/>
    </location>
</feature>
<reference evidence="2 3" key="1">
    <citation type="submission" date="2018-06" db="EMBL/GenBank/DDBJ databases">
        <title>Complete Genomes of Monosporascus.</title>
        <authorList>
            <person name="Robinson A.J."/>
            <person name="Natvig D.O."/>
        </authorList>
    </citation>
    <scope>NUCLEOTIDE SEQUENCE [LARGE SCALE GENOMIC DNA]</scope>
    <source>
        <strain evidence="2 3">CBS 110550</strain>
    </source>
</reference>
<evidence type="ECO:0000256" key="1">
    <source>
        <dbReference type="SAM" id="MobiDB-lite"/>
    </source>
</evidence>
<gene>
    <name evidence="2" type="ORF">DL764_009840</name>
</gene>
<accession>A0A4Q4SW09</accession>
<feature type="region of interest" description="Disordered" evidence="1">
    <location>
        <begin position="773"/>
        <end position="843"/>
    </location>
</feature>
<feature type="compositionally biased region" description="Polar residues" evidence="1">
    <location>
        <begin position="1"/>
        <end position="10"/>
    </location>
</feature>
<comment type="caution">
    <text evidence="2">The sequence shown here is derived from an EMBL/GenBank/DDBJ whole genome shotgun (WGS) entry which is preliminary data.</text>
</comment>
<keyword evidence="3" id="KW-1185">Reference proteome</keyword>
<dbReference type="EMBL" id="QJNU01001024">
    <property type="protein sequence ID" value="RYO80881.1"/>
    <property type="molecule type" value="Genomic_DNA"/>
</dbReference>
<dbReference type="AlphaFoldDB" id="A0A4Q4SW09"/>
<sequence>MADVASQMNMTPLRGAPRLTAGGPDIRGVACGSYPPKNVNTADDPGVSSRFSKRRFLRALMHKTPKETNQTQQGRYESTNKDDAGGLAKTNATKASKTMIQGKVSPPHSSAWTALRSPRVSARSDVNANKPLPSRPAPGTIAKPDGHPPKPILKLKRIMASLSDAEIEKLFSGAPQFFARSQGLGTGPPHPSVAFPWDEELAIRDLTDYVQIENDAWGCVTARPRIILRDPMSATSPTGKKRPHFNTRCQERPSMLSMQGLEKGTVGYQAALEMSVADTLLEEQYGFDSLGSKGQVIVEQRQKLITSKGGLRHLDDAAVMEQLLIVEQRYYAEREGLRIKSHELYNELFTEVLHPPTRVIDHNDPYSLAVQIHALVKVLATPNAWIDFSRVEWRIRLGQILWGFPLDDELDDGSAINEGIDADDRGEERYWFLLQVLLSCELLIRLDAITEGEEYGTLANLSGGFVYRGKSFWSTACIVGRVLAAGSGSVECMGWISTDIIPEDYGDGWLDIEVENIAEDMARTGKKARLWGKTVIERESDVLGDADPSNVLPADFVIPSENQYFTPPPSNIRVELKSLNLSTPVDSVRPTPSLRKQATQSPDASKPPVIHTYPASAAFTITHDGIEQQQELNIALSSDVYFATAHPCAPSSRVKFLKSPTSPTIQQIDVGGYDFSGKSSSAAHTTGHPLHRYYTYAAIHLLDLLSQPGNATLEDLLSRSASANRSATTTPSSPVRAPVVLVIDCITGFAPPRSPDNDALSLSRVSSLSSSFGLEPINTGAPPLQIPEPPHPRSRLPSTATLGSSRFERADPAPPPNGGTATAGSATTPSESTRMPSRVGNARRRQFGSDLEVLARALCAERGWNALVSRRRRGCLACAIREAGALGWRVVVRVE</sequence>
<feature type="compositionally biased region" description="Polar residues" evidence="1">
    <location>
        <begin position="594"/>
        <end position="603"/>
    </location>
</feature>
<feature type="compositionally biased region" description="Polar residues" evidence="1">
    <location>
        <begin position="67"/>
        <end position="77"/>
    </location>
</feature>
<dbReference type="STRING" id="155417.A0A4Q4SW09"/>
<name>A0A4Q4SW09_9PEZI</name>
<feature type="compositionally biased region" description="Low complexity" evidence="1">
    <location>
        <begin position="818"/>
        <end position="833"/>
    </location>
</feature>
<dbReference type="OrthoDB" id="5420387at2759"/>
<proteinExistence type="predicted"/>
<evidence type="ECO:0000313" key="3">
    <source>
        <dbReference type="Proteomes" id="UP000293360"/>
    </source>
</evidence>
<protein>
    <submittedName>
        <fullName evidence="2">Uncharacterized protein</fullName>
    </submittedName>
</protein>
<feature type="region of interest" description="Disordered" evidence="1">
    <location>
        <begin position="585"/>
        <end position="609"/>
    </location>
</feature>
<dbReference type="Proteomes" id="UP000293360">
    <property type="component" value="Unassembled WGS sequence"/>
</dbReference>
<dbReference type="PANTHER" id="PTHR42345">
    <property type="entry name" value="TPR_REGION DOMAIN-CONTAINING PROTEIN"/>
    <property type="match status" value="1"/>
</dbReference>
<dbReference type="PANTHER" id="PTHR42345:SF2">
    <property type="entry name" value="HELICASE-LIKE PROTEIN"/>
    <property type="match status" value="1"/>
</dbReference>
<feature type="region of interest" description="Disordered" evidence="1">
    <location>
        <begin position="1"/>
        <end position="24"/>
    </location>
</feature>
<evidence type="ECO:0000313" key="2">
    <source>
        <dbReference type="EMBL" id="RYO80881.1"/>
    </source>
</evidence>
<organism evidence="2 3">
    <name type="scientific">Monosporascus ibericus</name>
    <dbReference type="NCBI Taxonomy" id="155417"/>
    <lineage>
        <taxon>Eukaryota</taxon>
        <taxon>Fungi</taxon>
        <taxon>Dikarya</taxon>
        <taxon>Ascomycota</taxon>
        <taxon>Pezizomycotina</taxon>
        <taxon>Sordariomycetes</taxon>
        <taxon>Xylariomycetidae</taxon>
        <taxon>Xylariales</taxon>
        <taxon>Xylariales incertae sedis</taxon>
        <taxon>Monosporascus</taxon>
    </lineage>
</organism>